<feature type="compositionally biased region" description="Low complexity" evidence="2">
    <location>
        <begin position="417"/>
        <end position="442"/>
    </location>
</feature>
<protein>
    <recommendedName>
        <fullName evidence="3">EH domain-containing protein</fullName>
    </recommendedName>
</protein>
<keyword evidence="5" id="KW-1185">Reference proteome</keyword>
<accession>A0A0V0QPG5</accession>
<dbReference type="PROSITE" id="PS50031">
    <property type="entry name" value="EH"/>
    <property type="match status" value="1"/>
</dbReference>
<dbReference type="EMBL" id="LDAU01000123">
    <property type="protein sequence ID" value="KRX03904.1"/>
    <property type="molecule type" value="Genomic_DNA"/>
</dbReference>
<evidence type="ECO:0000256" key="1">
    <source>
        <dbReference type="SAM" id="Coils"/>
    </source>
</evidence>
<proteinExistence type="predicted"/>
<feature type="region of interest" description="Disordered" evidence="2">
    <location>
        <begin position="490"/>
        <end position="525"/>
    </location>
</feature>
<evidence type="ECO:0000256" key="2">
    <source>
        <dbReference type="SAM" id="MobiDB-lite"/>
    </source>
</evidence>
<sequence>MTENFHRSDSQVYGGLKLKKEEDQYYEYLFTKLTNTAPSPYVKIQSKQIADFLKKSGLNADQLKYIWSNNVKQGAQQITYHDFCCLIRSVQLIKENNNIQFHNFQQSANATINTKNLPFFQGFKTPSQVINNEDDIWGIQQQNDKQIKVDELDDDFDDFQSVPTGQNQNQNLNDGLKIADFGITNNQNSTGFFQQQNQFNQQNQVTTQKIEDDDFEDFQDATGQDSNQNKLAIQNVFFSKQQEPIQNGNNKYDVFDDLDFNMNQQKNQNQNQTEIKKTKQSDDFGDFEEYKGNNIQTQKQNQFQNQVQNNNDDDFGDFADSNVKQVSENEKQQQNIDMFSDLYQDNLQGNKNQNISKKLNKISDDFGDFEEAKEQYQEKKQINEIKSQNTQKNEQSSNNFLNIAKNFISMPGTKKISSQSQSQNQNQNQSLGQIQGQQQSSDNIDDDFGDFNTGGLNQQQQKKDNINIDDIFSQEQQLGQPNFQKTQSLQNNKNINNNDDDDFGDFEDFKSSNQNQSQIQQQVQPKHIPAYELDWDNVEIEMGIKKTVKEEEKKEINQNDNQNFNIPKPAENDNIQIQEKIKTGDIYSLYGNQQEELYEKKTEVKKNLNPFLDPELPEENFQENVQKIEIDDDFGDFEDVPSNKNDKNNDNNQNFRDQDNFGDFEDGNQNIYAQNNQYSQSVQSEQNNQESQNQQNNNKQIDWDEDEFGEFEENNNQFQNQKEENTNQAQVDDFQFDNNKIDNFQAQQNNNEFEFEQNFQYQDQQQQKSQDDFGEFEGQNNNYESQNNQNVDLKQFEQDVFHISDADFGIDPVEKQRKLELERIQKQQEAEKREQEQRELEEKQNQEVEFVDWIQDQDIYYSEYWRNKFENQDFYEDIQFYEEIIKELNYLNLFTQAEAVETLKMGIDSFKDLKLSRNQMYQEGNTEQAEKISQQIQEMEEYYLNQIIEINSAIQACEQQPFPQIVFECIQHLPSHANLFAKNIRDIFVSQKDKKQVYDKLIRSGYMSLFFWKNFDTYKNHIEQVIQSGLEELSKYKQQIENYQKLDQSIKKEVLQTQKFQKFMEAVPEIFLLILKYIKIAQQIKLEVDKESFSNYMKWFNGQVQEINDKFQQNLNLIQVKNEYKGPDWDIMKEKFQNFILYRGDLQEINGFICQLCFEPLCENKLNYRNQQFHPLQS</sequence>
<keyword evidence="1" id="KW-0175">Coiled coil</keyword>
<feature type="region of interest" description="Disordered" evidence="2">
    <location>
        <begin position="761"/>
        <end position="786"/>
    </location>
</feature>
<evidence type="ECO:0000313" key="5">
    <source>
        <dbReference type="Proteomes" id="UP000054937"/>
    </source>
</evidence>
<dbReference type="AlphaFoldDB" id="A0A0V0QPG5"/>
<dbReference type="InParanoid" id="A0A0V0QPG5"/>
<dbReference type="SUPFAM" id="SSF47473">
    <property type="entry name" value="EF-hand"/>
    <property type="match status" value="1"/>
</dbReference>
<feature type="coiled-coil region" evidence="1">
    <location>
        <begin position="359"/>
        <end position="389"/>
    </location>
</feature>
<dbReference type="InterPro" id="IPR000261">
    <property type="entry name" value="EH_dom"/>
</dbReference>
<feature type="domain" description="EH" evidence="3">
    <location>
        <begin position="22"/>
        <end position="68"/>
    </location>
</feature>
<comment type="caution">
    <text evidence="4">The sequence shown here is derived from an EMBL/GenBank/DDBJ whole genome shotgun (WGS) entry which is preliminary data.</text>
</comment>
<feature type="region of interest" description="Disordered" evidence="2">
    <location>
        <begin position="413"/>
        <end position="463"/>
    </location>
</feature>
<gene>
    <name evidence="4" type="ORF">PPERSA_12109</name>
</gene>
<dbReference type="Proteomes" id="UP000054937">
    <property type="component" value="Unassembled WGS sequence"/>
</dbReference>
<organism evidence="4 5">
    <name type="scientific">Pseudocohnilembus persalinus</name>
    <name type="common">Ciliate</name>
    <dbReference type="NCBI Taxonomy" id="266149"/>
    <lineage>
        <taxon>Eukaryota</taxon>
        <taxon>Sar</taxon>
        <taxon>Alveolata</taxon>
        <taxon>Ciliophora</taxon>
        <taxon>Intramacronucleata</taxon>
        <taxon>Oligohymenophorea</taxon>
        <taxon>Scuticociliatia</taxon>
        <taxon>Philasterida</taxon>
        <taxon>Pseudocohnilembidae</taxon>
        <taxon>Pseudocohnilembus</taxon>
    </lineage>
</organism>
<evidence type="ECO:0000259" key="3">
    <source>
        <dbReference type="PROSITE" id="PS50031"/>
    </source>
</evidence>
<feature type="compositionally biased region" description="Low complexity" evidence="2">
    <location>
        <begin position="511"/>
        <end position="524"/>
    </location>
</feature>
<dbReference type="Gene3D" id="1.10.238.10">
    <property type="entry name" value="EF-hand"/>
    <property type="match status" value="1"/>
</dbReference>
<dbReference type="OrthoDB" id="10691342at2759"/>
<dbReference type="InterPro" id="IPR011992">
    <property type="entry name" value="EF-hand-dom_pair"/>
</dbReference>
<evidence type="ECO:0000313" key="4">
    <source>
        <dbReference type="EMBL" id="KRX03904.1"/>
    </source>
</evidence>
<feature type="coiled-coil region" evidence="1">
    <location>
        <begin position="816"/>
        <end position="847"/>
    </location>
</feature>
<feature type="region of interest" description="Disordered" evidence="2">
    <location>
        <begin position="267"/>
        <end position="287"/>
    </location>
</feature>
<reference evidence="4 5" key="1">
    <citation type="journal article" date="2015" name="Sci. Rep.">
        <title>Genome of the facultative scuticociliatosis pathogen Pseudocohnilembus persalinus provides insight into its virulence through horizontal gene transfer.</title>
        <authorList>
            <person name="Xiong J."/>
            <person name="Wang G."/>
            <person name="Cheng J."/>
            <person name="Tian M."/>
            <person name="Pan X."/>
            <person name="Warren A."/>
            <person name="Jiang C."/>
            <person name="Yuan D."/>
            <person name="Miao W."/>
        </authorList>
    </citation>
    <scope>NUCLEOTIDE SEQUENCE [LARGE SCALE GENOMIC DNA]</scope>
    <source>
        <strain evidence="4">36N120E</strain>
    </source>
</reference>
<name>A0A0V0QPG5_PSEPJ</name>
<feature type="coiled-coil region" evidence="1">
    <location>
        <begin position="1026"/>
        <end position="1053"/>
    </location>
</feature>
<feature type="region of interest" description="Disordered" evidence="2">
    <location>
        <begin position="634"/>
        <end position="669"/>
    </location>
</feature>